<dbReference type="InterPro" id="IPR016035">
    <property type="entry name" value="Acyl_Trfase/lysoPLipase"/>
</dbReference>
<dbReference type="OrthoDB" id="9778690at2"/>
<feature type="domain" description="Carrier" evidence="7">
    <location>
        <begin position="2576"/>
        <end position="2651"/>
    </location>
</feature>
<dbReference type="CDD" id="cd19531">
    <property type="entry name" value="LCL_NRPS-like"/>
    <property type="match status" value="1"/>
</dbReference>
<dbReference type="PROSITE" id="PS00455">
    <property type="entry name" value="AMP_BINDING"/>
    <property type="match status" value="1"/>
</dbReference>
<dbReference type="Gene3D" id="1.10.1200.10">
    <property type="entry name" value="ACP-like"/>
    <property type="match status" value="3"/>
</dbReference>
<dbReference type="CDD" id="cd00833">
    <property type="entry name" value="PKS"/>
    <property type="match status" value="1"/>
</dbReference>
<dbReference type="Gene3D" id="3.30.559.30">
    <property type="entry name" value="Nonribosomal peptide synthetase, condensation domain"/>
    <property type="match status" value="1"/>
</dbReference>
<dbReference type="Gene3D" id="3.40.366.10">
    <property type="entry name" value="Malonyl-Coenzyme A Acyl Carrier Protein, domain 2"/>
    <property type="match status" value="1"/>
</dbReference>
<comment type="cofactor">
    <cofactor evidence="1">
        <name>pantetheine 4'-phosphate</name>
        <dbReference type="ChEBI" id="CHEBI:47942"/>
    </cofactor>
</comment>
<dbReference type="PROSITE" id="PS50075">
    <property type="entry name" value="CARRIER"/>
    <property type="match status" value="3"/>
</dbReference>
<dbReference type="GO" id="GO:0004315">
    <property type="term" value="F:3-oxoacyl-[acyl-carrier-protein] synthase activity"/>
    <property type="evidence" value="ECO:0007669"/>
    <property type="project" value="InterPro"/>
</dbReference>
<gene>
    <name evidence="9" type="ORF">TW77_18075</name>
</gene>
<evidence type="ECO:0008006" key="11">
    <source>
        <dbReference type="Google" id="ProtNLM"/>
    </source>
</evidence>
<keyword evidence="10" id="KW-1185">Reference proteome</keyword>
<dbReference type="GO" id="GO:0006633">
    <property type="term" value="P:fatty acid biosynthetic process"/>
    <property type="evidence" value="ECO:0007669"/>
    <property type="project" value="UniProtKB-UniPathway"/>
</dbReference>
<feature type="domain" description="Carrier" evidence="7">
    <location>
        <begin position="996"/>
        <end position="1071"/>
    </location>
</feature>
<dbReference type="InterPro" id="IPR000873">
    <property type="entry name" value="AMP-dep_synth/lig_dom"/>
</dbReference>
<dbReference type="InterPro" id="IPR020806">
    <property type="entry name" value="PKS_PP-bd"/>
</dbReference>
<evidence type="ECO:0000259" key="8">
    <source>
        <dbReference type="PROSITE" id="PS52004"/>
    </source>
</evidence>
<dbReference type="SMART" id="SM00823">
    <property type="entry name" value="PKS_PP"/>
    <property type="match status" value="1"/>
</dbReference>
<sequence>MSSQDKNSLLEEKKKKLLKLLQEKQNNQGGIVKPNELRKEFPLSYNQQGVWLVNQVEGASHHYNAPAVFDIKGGFSIETAELAFKKVIAEHEILRTSYHLVDGQLVQKVNESAEFCIQSFDLSDASDDELNDLVKKQTEHQFDFENELMLRVSYIKRANNKATLICNIHHIACDGYSLKLIFSCFCRHYESLISGHELELSKRQISYGDFAVWQRERFGNGATDENNLGYWQAHLDGALRTIPIPSSVLKKNAASLEGGVYHFEIDSSLQSAIGKQLEAYGVTWHMWLHAIYAVLLHCVSSRRDILIRTPFANRANSQLKDVVGMFTNELLLRTKVDPNARFSDLLKEIKTTNLNAQDHQDVPSELLMQMTSSEHGSVMAGESQVALRIDDHQLESFNFSNCELILEPVELRYVKYDLILAATFSNAQLQLMFEYRKEAFSREDVAALSSGLISLIEHVCKDEQQRIGELRLVPKSNSLIPSEINHGETSANSFIEAFEQNVLNNPSSLAIVEGERKLRYLELNTEAQKIATALQARQVKQGDLVAISLQKRIENLAAMIAVQKLGSPFVLLSDKFPHARKSYILDDCKASILITDSQHGEFKQVITVPYQALITTTSEFEPVEVRLTKDSTAYVCYTSGTSGYPKGAEITHDGILNLSENMRVIMNRFFDNDTSLRWTTHATPSFDASLQVVSQLPNNVTIVSCLNENDPKKLVRFLFEHDINVFDCTPSQVELMLPYLEQSDSDKRIVFVIGGEPISKALWLKIAQLTKETNIRAINVYGLTECAVNSTFAEITGDTPHIGKPLNGVELCILSENGKPLPQGLPGELYIGGRGLAKSYINNFELTQERFVTLAENNHKRAYKTGDLCRLNEFGNIEFLGRVDDQIKIRGYRLELSEIEHQLMQLDEIEQAVSTVAGDGEHKYIVAYLKVCGNSSHQAVLDKSVQHLGEQLPSYMLPSSFLILDQIPLTTHGKVDKSQLPNVLPGAHLERDKLTNASSTLEDKLLELWQKILQRQDIGLADNFFDVGGNSLLGVHLANAIGEAFSIELSVRDIFQYPTISSLQDLLSDTHKTPDDSETDLSEESLEQPDIAIIGYSGRFPDANNADELWTNIKEAKESLNHYSDEELLEAGVSPEVLKSANYIKSGITLDNIKGFDAEYFGMTPNEAKVLDPQQRLLFECATEALEHAGYGDTQSSQKIGVFCGTGESQYFFNHILPNKDIINSQGLKALHANSPAFTATRLAYQLNLTGPAINVLTACSTSLVAVHQACMSLKSAECHTALAGGASVRKFAKEGYQFEDGNILSSDGHCRTFDQNASGTREGDGGGFVVLKLLQKALADGDDIHAVIKGSAINNDGNEKAGYVAPSVSGQAQVIKDAIKNAKIPSHTIGYIETHGTGTKIGDPLEIEALKQVFDGKSQQQTQVALGALKPNIGHLDTGAGIAGLMKVIMALKSNLLPPTINFDSLNENIDLGKHLYINNKLTQWPDNDYPKRAGISAFGVGGTNAHIILEQAPLAQAELDAEPAHTLLLSAKSEQALKDVYSRHRAFFHELEECDSPYVAYTSQVGVRHHEYRRAIVYKNISDLLIKLDNFGFKRVTQSDKAPSTIAMFSGQGTHFEEMGVELFNSEPVFKASIIQCRDILNPLLGIDIVRLFEDQEQYREVILQGETWILQPLLFAIEYGIYKLLENKGIQFDAMIGHSLGEYVAACIAGVFSLADALKVVVSRGRLMHQTQVGAMLSVLADHEKVKSIIGQCNVAAVNSERHCVLSGTVESVEQWRALLKESGIRTKLLNTKGAYHSALMEPILEEFRAVIESVQINQPTIPIVSNVTGQYLNDEVLTATYWVEHIKETVWFADGIERIANTSWLNDKKLFIEIGPSSGLASFVRDNSSLHSPDTLQTMTKSQSAYSLIQTVTAKSWELGARIDWHNMQRPRKMRTKALPCYPFQRSTHWVDKITHDHVSDRKVTGLTSNDVSDYLYEPVWMAKFIDEECSESRLNPKSAVIFVDKHGLYKGVVEKLKSNSCRVYTVSLLEGGGEDDCVDYFIEKNEFASYSKVLGDIKKKEPGLDLIIHAFNVQADSDFDIHNQDDYFELGAYSLLYLAQGLHEHFSDQENCVLKVLGTNTLNVGQSVNPFKQALTASVRVIENELPFISSQLIDVSEVIQQGSVTQLPNSCMQTILGEVEHQVVAIKNGVPWYRQYQKVSVTHPLADPSKLPVKANNVYLITGGSGGIGLEVANFLSEHSSVEIVLVSRTPIPERASWNSIIDGEDDTWKPVVEKIKAVESKGSRVHTYTADISDCEQFTQTYQAIVKEVGKPNGIFHTAGVPGGRLLSLLSKQDAQKVFAPKVAGSLNILKTIDLEYVDFVINFSSISALNGSIGQFDYATANAFQDGLSNINALCQQKVKTINWDTWKEVGMAVKSVAPKGYQTLLEQQLKSGLENNEGLKALSFALSCNKRHLVVSKSSTPPHFDIPFDLELIKDAGLVKSSDDSNHDRTITATEQSMKNLWKDILGVEVMSRSDDFFELGGDSLSLSKLLAHINHQWQLNLSLKQAFEKTDFHSMLRLVEGEQGQSEDNEHNAKLAQLWFDVIGVEVSSAEDDFFDMGGDSLSLSKLVVHINHTWNTNIPVKDAFESTQFAKMLDLINESVALSEDKDAEIEEGVL</sequence>
<dbReference type="InterPro" id="IPR036736">
    <property type="entry name" value="ACP-like_sf"/>
</dbReference>
<dbReference type="SUPFAM" id="SSF55048">
    <property type="entry name" value="Probable ACP-binding domain of malonyl-CoA ACP transacylase"/>
    <property type="match status" value="1"/>
</dbReference>
<dbReference type="InterPro" id="IPR006162">
    <property type="entry name" value="Ppantetheine_attach_site"/>
</dbReference>
<dbReference type="InterPro" id="IPR001242">
    <property type="entry name" value="Condensation_dom"/>
</dbReference>
<dbReference type="Gene3D" id="3.40.47.10">
    <property type="match status" value="1"/>
</dbReference>
<dbReference type="InterPro" id="IPR020841">
    <property type="entry name" value="PKS_Beta-ketoAc_synthase_dom"/>
</dbReference>
<dbReference type="SUPFAM" id="SSF47336">
    <property type="entry name" value="ACP-like"/>
    <property type="match status" value="3"/>
</dbReference>
<dbReference type="Gene3D" id="3.40.50.720">
    <property type="entry name" value="NAD(P)-binding Rossmann-like Domain"/>
    <property type="match status" value="1"/>
</dbReference>
<dbReference type="Pfam" id="PF08659">
    <property type="entry name" value="KR"/>
    <property type="match status" value="1"/>
</dbReference>
<dbReference type="SUPFAM" id="SSF56801">
    <property type="entry name" value="Acetyl-CoA synthetase-like"/>
    <property type="match status" value="1"/>
</dbReference>
<evidence type="ECO:0000313" key="10">
    <source>
        <dbReference type="Proteomes" id="UP000033452"/>
    </source>
</evidence>
<dbReference type="Pfam" id="PF00668">
    <property type="entry name" value="Condensation"/>
    <property type="match status" value="1"/>
</dbReference>
<dbReference type="Gene3D" id="3.30.300.30">
    <property type="match status" value="1"/>
</dbReference>
<dbReference type="SMART" id="SM00827">
    <property type="entry name" value="PKS_AT"/>
    <property type="match status" value="1"/>
</dbReference>
<dbReference type="InterPro" id="IPR016039">
    <property type="entry name" value="Thiolase-like"/>
</dbReference>
<evidence type="ECO:0000256" key="1">
    <source>
        <dbReference type="ARBA" id="ARBA00001957"/>
    </source>
</evidence>
<feature type="domain" description="Carrier" evidence="7">
    <location>
        <begin position="2498"/>
        <end position="2573"/>
    </location>
</feature>
<dbReference type="Gene3D" id="3.40.50.12780">
    <property type="entry name" value="N-terminal domain of ligase-like"/>
    <property type="match status" value="1"/>
</dbReference>
<dbReference type="InterPro" id="IPR014031">
    <property type="entry name" value="Ketoacyl_synth_C"/>
</dbReference>
<evidence type="ECO:0000256" key="3">
    <source>
        <dbReference type="ARBA" id="ARBA00006484"/>
    </source>
</evidence>
<dbReference type="InterPro" id="IPR001227">
    <property type="entry name" value="Ac_transferase_dom_sf"/>
</dbReference>
<dbReference type="InterPro" id="IPR023213">
    <property type="entry name" value="CAT-like_dom_sf"/>
</dbReference>
<dbReference type="InterPro" id="IPR013968">
    <property type="entry name" value="PKS_KR"/>
</dbReference>
<dbReference type="InterPro" id="IPR020845">
    <property type="entry name" value="AMP-binding_CS"/>
</dbReference>
<proteinExistence type="inferred from homology"/>
<dbReference type="InterPro" id="IPR014030">
    <property type="entry name" value="Ketoacyl_synth_N"/>
</dbReference>
<dbReference type="SUPFAM" id="SSF51735">
    <property type="entry name" value="NAD(P)-binding Rossmann-fold domains"/>
    <property type="match status" value="2"/>
</dbReference>
<dbReference type="PROSITE" id="PS00606">
    <property type="entry name" value="KS3_1"/>
    <property type="match status" value="1"/>
</dbReference>
<dbReference type="PANTHER" id="PTHR43775:SF51">
    <property type="entry name" value="INACTIVE PHENOLPHTHIOCEROL SYNTHESIS POLYKETIDE SYNTHASE TYPE I PKS1-RELATED"/>
    <property type="match status" value="1"/>
</dbReference>
<dbReference type="CDD" id="cd05930">
    <property type="entry name" value="A_NRPS"/>
    <property type="match status" value="1"/>
</dbReference>
<keyword evidence="5" id="KW-0597">Phosphoprotein</keyword>
<dbReference type="InterPro" id="IPR050091">
    <property type="entry name" value="PKS_NRPS_Biosynth_Enz"/>
</dbReference>
<dbReference type="InterPro" id="IPR016036">
    <property type="entry name" value="Malonyl_transacylase_ACP-bd"/>
</dbReference>
<comment type="pathway">
    <text evidence="2">Lipid metabolism; fatty acid biosynthesis.</text>
</comment>
<dbReference type="PROSITE" id="PS00012">
    <property type="entry name" value="PHOSPHOPANTETHEINE"/>
    <property type="match status" value="1"/>
</dbReference>
<dbReference type="Pfam" id="PF02801">
    <property type="entry name" value="Ketoacyl-synt_C"/>
    <property type="match status" value="1"/>
</dbReference>
<accession>A0A0F4QHA7</accession>
<evidence type="ECO:0000256" key="6">
    <source>
        <dbReference type="ARBA" id="ARBA00022679"/>
    </source>
</evidence>
<dbReference type="PATRIC" id="fig|43658.5.peg.3818"/>
<dbReference type="Pfam" id="PF22621">
    <property type="entry name" value="CurL-like_PKS_C"/>
    <property type="match status" value="1"/>
</dbReference>
<evidence type="ECO:0000313" key="9">
    <source>
        <dbReference type="EMBL" id="KJZ06714.1"/>
    </source>
</evidence>
<dbReference type="GO" id="GO:0004312">
    <property type="term" value="F:fatty acid synthase activity"/>
    <property type="evidence" value="ECO:0007669"/>
    <property type="project" value="TreeGrafter"/>
</dbReference>
<dbReference type="GO" id="GO:0031177">
    <property type="term" value="F:phosphopantetheine binding"/>
    <property type="evidence" value="ECO:0007669"/>
    <property type="project" value="InterPro"/>
</dbReference>
<dbReference type="CDD" id="cd08953">
    <property type="entry name" value="KR_2_SDR_x"/>
    <property type="match status" value="1"/>
</dbReference>
<dbReference type="InterPro" id="IPR009081">
    <property type="entry name" value="PP-bd_ACP"/>
</dbReference>
<dbReference type="InterPro" id="IPR014043">
    <property type="entry name" value="Acyl_transferase_dom"/>
</dbReference>
<dbReference type="SUPFAM" id="SSF52151">
    <property type="entry name" value="FabD/lysophospholipase-like"/>
    <property type="match status" value="1"/>
</dbReference>
<dbReference type="Proteomes" id="UP000033452">
    <property type="component" value="Unassembled WGS sequence"/>
</dbReference>
<dbReference type="PANTHER" id="PTHR43775">
    <property type="entry name" value="FATTY ACID SYNTHASE"/>
    <property type="match status" value="1"/>
</dbReference>
<keyword evidence="4" id="KW-0596">Phosphopantetheine</keyword>
<dbReference type="InterPro" id="IPR018201">
    <property type="entry name" value="Ketoacyl_synth_AS"/>
</dbReference>
<comment type="similarity">
    <text evidence="3">Belongs to the short-chain dehydrogenases/reductases (SDR) family.</text>
</comment>
<evidence type="ECO:0000256" key="2">
    <source>
        <dbReference type="ARBA" id="ARBA00005194"/>
    </source>
</evidence>
<dbReference type="Pfam" id="PF00501">
    <property type="entry name" value="AMP-binding"/>
    <property type="match status" value="1"/>
</dbReference>
<reference evidence="9 10" key="1">
    <citation type="journal article" date="2015" name="BMC Genomics">
        <title>Genome mining reveals unlocked bioactive potential of marine Gram-negative bacteria.</title>
        <authorList>
            <person name="Machado H."/>
            <person name="Sonnenschein E.C."/>
            <person name="Melchiorsen J."/>
            <person name="Gram L."/>
        </authorList>
    </citation>
    <scope>NUCLEOTIDE SEQUENCE [LARGE SCALE GENOMIC DNA]</scope>
    <source>
        <strain evidence="9 10">S2471</strain>
    </source>
</reference>
<dbReference type="Pfam" id="PF00698">
    <property type="entry name" value="Acyl_transf_1"/>
    <property type="match status" value="1"/>
</dbReference>
<name>A0A0F4QHA7_9GAMM</name>
<dbReference type="EMBL" id="JXYA01000045">
    <property type="protein sequence ID" value="KJZ06714.1"/>
    <property type="molecule type" value="Genomic_DNA"/>
</dbReference>
<protein>
    <recommendedName>
        <fullName evidence="11">Non-ribosomal peptide synthetase</fullName>
    </recommendedName>
</protein>
<organism evidence="9 10">
    <name type="scientific">Pseudoalteromonas rubra</name>
    <dbReference type="NCBI Taxonomy" id="43658"/>
    <lineage>
        <taxon>Bacteria</taxon>
        <taxon>Pseudomonadati</taxon>
        <taxon>Pseudomonadota</taxon>
        <taxon>Gammaproteobacteria</taxon>
        <taxon>Alteromonadales</taxon>
        <taxon>Pseudoalteromonadaceae</taxon>
        <taxon>Pseudoalteromonas</taxon>
    </lineage>
</organism>
<comment type="caution">
    <text evidence="9">The sequence shown here is derived from an EMBL/GenBank/DDBJ whole genome shotgun (WGS) entry which is preliminary data.</text>
</comment>
<keyword evidence="6" id="KW-0808">Transferase</keyword>
<dbReference type="InterPro" id="IPR042099">
    <property type="entry name" value="ANL_N_sf"/>
</dbReference>
<dbReference type="SMART" id="SM00822">
    <property type="entry name" value="PKS_KR"/>
    <property type="match status" value="1"/>
</dbReference>
<dbReference type="Pfam" id="PF00550">
    <property type="entry name" value="PP-binding"/>
    <property type="match status" value="3"/>
</dbReference>
<dbReference type="UniPathway" id="UPA00094"/>
<dbReference type="PROSITE" id="PS52004">
    <property type="entry name" value="KS3_2"/>
    <property type="match status" value="1"/>
</dbReference>
<dbReference type="SMART" id="SM00825">
    <property type="entry name" value="PKS_KS"/>
    <property type="match status" value="1"/>
</dbReference>
<dbReference type="Gene3D" id="3.30.559.10">
    <property type="entry name" value="Chloramphenicol acetyltransferase-like domain"/>
    <property type="match status" value="1"/>
</dbReference>
<feature type="domain" description="Ketosynthase family 3 (KS3)" evidence="8">
    <location>
        <begin position="1088"/>
        <end position="1513"/>
    </location>
</feature>
<dbReference type="InterPro" id="IPR057326">
    <property type="entry name" value="KR_dom"/>
</dbReference>
<dbReference type="SUPFAM" id="SSF52777">
    <property type="entry name" value="CoA-dependent acyltransferases"/>
    <property type="match status" value="2"/>
</dbReference>
<dbReference type="Pfam" id="PF00109">
    <property type="entry name" value="ketoacyl-synt"/>
    <property type="match status" value="1"/>
</dbReference>
<dbReference type="InterPro" id="IPR045851">
    <property type="entry name" value="AMP-bd_C_sf"/>
</dbReference>
<evidence type="ECO:0000256" key="4">
    <source>
        <dbReference type="ARBA" id="ARBA00022450"/>
    </source>
</evidence>
<evidence type="ECO:0000259" key="7">
    <source>
        <dbReference type="PROSITE" id="PS50075"/>
    </source>
</evidence>
<dbReference type="Gene3D" id="3.30.70.3290">
    <property type="match status" value="1"/>
</dbReference>
<dbReference type="InterPro" id="IPR036291">
    <property type="entry name" value="NAD(P)-bd_dom_sf"/>
</dbReference>
<dbReference type="SUPFAM" id="SSF53901">
    <property type="entry name" value="Thiolase-like"/>
    <property type="match status" value="1"/>
</dbReference>
<dbReference type="RefSeq" id="WP_046006382.1">
    <property type="nucleotide sequence ID" value="NZ_JXYA01000045.1"/>
</dbReference>
<evidence type="ECO:0000256" key="5">
    <source>
        <dbReference type="ARBA" id="ARBA00022553"/>
    </source>
</evidence>